<dbReference type="PANTHER" id="PTHR35010">
    <property type="entry name" value="BLL4672 PROTEIN-RELATED"/>
    <property type="match status" value="1"/>
</dbReference>
<dbReference type="Pfam" id="PF13560">
    <property type="entry name" value="HTH_31"/>
    <property type="match status" value="1"/>
</dbReference>
<dbReference type="Gene3D" id="1.10.260.40">
    <property type="entry name" value="lambda repressor-like DNA-binding domains"/>
    <property type="match status" value="1"/>
</dbReference>
<dbReference type="CDD" id="cd00093">
    <property type="entry name" value="HTH_XRE"/>
    <property type="match status" value="1"/>
</dbReference>
<dbReference type="SMART" id="SM00530">
    <property type="entry name" value="HTH_XRE"/>
    <property type="match status" value="1"/>
</dbReference>
<evidence type="ECO:0000256" key="1">
    <source>
        <dbReference type="SAM" id="MobiDB-lite"/>
    </source>
</evidence>
<reference evidence="4" key="1">
    <citation type="journal article" date="2019" name="Int. J. Syst. Evol. Microbiol.">
        <title>The Global Catalogue of Microorganisms (GCM) 10K type strain sequencing project: providing services to taxonomists for standard genome sequencing and annotation.</title>
        <authorList>
            <consortium name="The Broad Institute Genomics Platform"/>
            <consortium name="The Broad Institute Genome Sequencing Center for Infectious Disease"/>
            <person name="Wu L."/>
            <person name="Ma J."/>
        </authorList>
    </citation>
    <scope>NUCLEOTIDE SEQUENCE [LARGE SCALE GENOMIC DNA]</scope>
    <source>
        <strain evidence="4">JCM 18542</strain>
    </source>
</reference>
<dbReference type="Pfam" id="PF17765">
    <property type="entry name" value="MLTR_LBD"/>
    <property type="match status" value="1"/>
</dbReference>
<dbReference type="PROSITE" id="PS50943">
    <property type="entry name" value="HTH_CROC1"/>
    <property type="match status" value="1"/>
</dbReference>
<organism evidence="3 4">
    <name type="scientific">Tomitella cavernea</name>
    <dbReference type="NCBI Taxonomy" id="1387982"/>
    <lineage>
        <taxon>Bacteria</taxon>
        <taxon>Bacillati</taxon>
        <taxon>Actinomycetota</taxon>
        <taxon>Actinomycetes</taxon>
        <taxon>Mycobacteriales</taxon>
        <taxon>Tomitella</taxon>
    </lineage>
</organism>
<dbReference type="Gene3D" id="3.30.450.180">
    <property type="match status" value="1"/>
</dbReference>
<dbReference type="InterPro" id="IPR041413">
    <property type="entry name" value="MLTR_LBD"/>
</dbReference>
<evidence type="ECO:0000259" key="2">
    <source>
        <dbReference type="PROSITE" id="PS50943"/>
    </source>
</evidence>
<dbReference type="EMBL" id="BAABKQ010000001">
    <property type="protein sequence ID" value="GAA4802408.1"/>
    <property type="molecule type" value="Genomic_DNA"/>
</dbReference>
<feature type="compositionally biased region" description="Basic residues" evidence="1">
    <location>
        <begin position="227"/>
        <end position="246"/>
    </location>
</feature>
<gene>
    <name evidence="3" type="ORF">GCM10023353_00380</name>
</gene>
<comment type="caution">
    <text evidence="3">The sequence shown here is derived from an EMBL/GenBank/DDBJ whole genome shotgun (WGS) entry which is preliminary data.</text>
</comment>
<dbReference type="PANTHER" id="PTHR35010:SF4">
    <property type="entry name" value="BLL5781 PROTEIN"/>
    <property type="match status" value="1"/>
</dbReference>
<feature type="domain" description="HTH cro/C1-type" evidence="2">
    <location>
        <begin position="16"/>
        <end position="70"/>
    </location>
</feature>
<protein>
    <recommendedName>
        <fullName evidence="2">HTH cro/C1-type domain-containing protein</fullName>
    </recommendedName>
</protein>
<evidence type="ECO:0000313" key="4">
    <source>
        <dbReference type="Proteomes" id="UP001500839"/>
    </source>
</evidence>
<dbReference type="InterPro" id="IPR010982">
    <property type="entry name" value="Lambda_DNA-bd_dom_sf"/>
</dbReference>
<feature type="region of interest" description="Disordered" evidence="1">
    <location>
        <begin position="198"/>
        <end position="250"/>
    </location>
</feature>
<dbReference type="Proteomes" id="UP001500839">
    <property type="component" value="Unassembled WGS sequence"/>
</dbReference>
<keyword evidence="4" id="KW-1185">Reference proteome</keyword>
<dbReference type="InterPro" id="IPR001387">
    <property type="entry name" value="Cro/C1-type_HTH"/>
</dbReference>
<sequence length="280" mass="30425">MTQTARHGTDTVGALLHRWRLRRGLTQMDLALRAEVSTRHVSFVETGRSSPTAPMIVTLCEALEVPLRERNTLLLAGGFAPAYREHGLADPPMAAVCDAIAHILKFHEPYPALVVDRGWDLVDANGALTPLLAGVADPSLLEPPVNVLRLSLHPDGLAPRIENLAQWRAHLLRRLGQEIEASADTGLERLRAELRGYPCPGGADGRGQRRSGCRRSGGRDHRAAAPAHRRGRAVAAQRHHGVRHPARRDGVRARHRIVLSGGRGDGPGVHGLSGWLVRCC</sequence>
<dbReference type="SUPFAM" id="SSF47413">
    <property type="entry name" value="lambda repressor-like DNA-binding domains"/>
    <property type="match status" value="1"/>
</dbReference>
<accession>A0ABP9BZJ1</accession>
<proteinExistence type="predicted"/>
<name>A0ABP9BZJ1_9ACTN</name>
<evidence type="ECO:0000313" key="3">
    <source>
        <dbReference type="EMBL" id="GAA4802408.1"/>
    </source>
</evidence>